<dbReference type="AlphaFoldDB" id="A0AAD7JLN8"/>
<name>A0AAD7JLN8_9AGAR</name>
<gene>
    <name evidence="1" type="ORF">DFH07DRAFT_770174</name>
</gene>
<organism evidence="1 2">
    <name type="scientific">Mycena maculata</name>
    <dbReference type="NCBI Taxonomy" id="230809"/>
    <lineage>
        <taxon>Eukaryota</taxon>
        <taxon>Fungi</taxon>
        <taxon>Dikarya</taxon>
        <taxon>Basidiomycota</taxon>
        <taxon>Agaricomycotina</taxon>
        <taxon>Agaricomycetes</taxon>
        <taxon>Agaricomycetidae</taxon>
        <taxon>Agaricales</taxon>
        <taxon>Marasmiineae</taxon>
        <taxon>Mycenaceae</taxon>
        <taxon>Mycena</taxon>
    </lineage>
</organism>
<reference evidence="1" key="1">
    <citation type="submission" date="2023-03" db="EMBL/GenBank/DDBJ databases">
        <title>Massive genome expansion in bonnet fungi (Mycena s.s.) driven by repeated elements and novel gene families across ecological guilds.</title>
        <authorList>
            <consortium name="Lawrence Berkeley National Laboratory"/>
            <person name="Harder C.B."/>
            <person name="Miyauchi S."/>
            <person name="Viragh M."/>
            <person name="Kuo A."/>
            <person name="Thoen E."/>
            <person name="Andreopoulos B."/>
            <person name="Lu D."/>
            <person name="Skrede I."/>
            <person name="Drula E."/>
            <person name="Henrissat B."/>
            <person name="Morin E."/>
            <person name="Kohler A."/>
            <person name="Barry K."/>
            <person name="LaButti K."/>
            <person name="Morin E."/>
            <person name="Salamov A."/>
            <person name="Lipzen A."/>
            <person name="Mereny Z."/>
            <person name="Hegedus B."/>
            <person name="Baldrian P."/>
            <person name="Stursova M."/>
            <person name="Weitz H."/>
            <person name="Taylor A."/>
            <person name="Grigoriev I.V."/>
            <person name="Nagy L.G."/>
            <person name="Martin F."/>
            <person name="Kauserud H."/>
        </authorList>
    </citation>
    <scope>NUCLEOTIDE SEQUENCE</scope>
    <source>
        <strain evidence="1">CBHHK188m</strain>
    </source>
</reference>
<protein>
    <submittedName>
        <fullName evidence="1">Uncharacterized protein</fullName>
    </submittedName>
</protein>
<proteinExistence type="predicted"/>
<keyword evidence="2" id="KW-1185">Reference proteome</keyword>
<dbReference type="EMBL" id="JARJLG010000035">
    <property type="protein sequence ID" value="KAJ7765465.1"/>
    <property type="molecule type" value="Genomic_DNA"/>
</dbReference>
<evidence type="ECO:0000313" key="1">
    <source>
        <dbReference type="EMBL" id="KAJ7765465.1"/>
    </source>
</evidence>
<accession>A0AAD7JLN8</accession>
<evidence type="ECO:0000313" key="2">
    <source>
        <dbReference type="Proteomes" id="UP001215280"/>
    </source>
</evidence>
<dbReference type="Proteomes" id="UP001215280">
    <property type="component" value="Unassembled WGS sequence"/>
</dbReference>
<comment type="caution">
    <text evidence="1">The sequence shown here is derived from an EMBL/GenBank/DDBJ whole genome shotgun (WGS) entry which is preliminary data.</text>
</comment>
<sequence>MLLTDSSDLASAWLFCLLINAIAAKLIPSPALAHALQTEWRFRTRINRSIATWLAKTARLTGFTGSLFPGEHEGRDPVLRNNVPPPLWMEQVLNLQFFIVEFEEPVEAEGLPDAERHHYVANGLAREQDFDDDLVIQLMENLSAGDGV</sequence>